<feature type="repeat" description="WD" evidence="3">
    <location>
        <begin position="195"/>
        <end position="220"/>
    </location>
</feature>
<dbReference type="InterPro" id="IPR036322">
    <property type="entry name" value="WD40_repeat_dom_sf"/>
</dbReference>
<gene>
    <name evidence="5" type="ORF">P5673_003362</name>
</gene>
<dbReference type="PRINTS" id="PR00320">
    <property type="entry name" value="GPROTEINBRPT"/>
</dbReference>
<dbReference type="GO" id="GO:0046540">
    <property type="term" value="C:U4/U6 x U5 tri-snRNP complex"/>
    <property type="evidence" value="ECO:0007669"/>
    <property type="project" value="TreeGrafter"/>
</dbReference>
<dbReference type="Pfam" id="PF25175">
    <property type="entry name" value="Beta-prop_WDR5"/>
    <property type="match status" value="1"/>
</dbReference>
<dbReference type="GO" id="GO:0000398">
    <property type="term" value="P:mRNA splicing, via spliceosome"/>
    <property type="evidence" value="ECO:0007669"/>
    <property type="project" value="TreeGrafter"/>
</dbReference>
<keyword evidence="2" id="KW-0677">Repeat</keyword>
<feature type="domain" description="WDR5-like beta-propeller" evidence="4">
    <location>
        <begin position="18"/>
        <end position="309"/>
    </location>
</feature>
<proteinExistence type="predicted"/>
<feature type="repeat" description="WD" evidence="3">
    <location>
        <begin position="143"/>
        <end position="184"/>
    </location>
</feature>
<dbReference type="Gene3D" id="2.130.10.10">
    <property type="entry name" value="YVTN repeat-like/Quinoprotein amine dehydrogenase"/>
    <property type="match status" value="1"/>
</dbReference>
<evidence type="ECO:0000256" key="2">
    <source>
        <dbReference type="ARBA" id="ARBA00022737"/>
    </source>
</evidence>
<dbReference type="Proteomes" id="UP001249851">
    <property type="component" value="Unassembled WGS sequence"/>
</dbReference>
<keyword evidence="6" id="KW-1185">Reference proteome</keyword>
<dbReference type="SMART" id="SM00320">
    <property type="entry name" value="WD40"/>
    <property type="match status" value="7"/>
</dbReference>
<dbReference type="GO" id="GO:0044666">
    <property type="term" value="C:MLL3/4 complex"/>
    <property type="evidence" value="ECO:0007669"/>
    <property type="project" value="UniProtKB-ARBA"/>
</dbReference>
<feature type="repeat" description="WD" evidence="3">
    <location>
        <begin position="277"/>
        <end position="311"/>
    </location>
</feature>
<dbReference type="PROSITE" id="PS00678">
    <property type="entry name" value="WD_REPEATS_1"/>
    <property type="match status" value="3"/>
</dbReference>
<feature type="repeat" description="WD" evidence="3">
    <location>
        <begin position="59"/>
        <end position="91"/>
    </location>
</feature>
<dbReference type="InterPro" id="IPR015943">
    <property type="entry name" value="WD40/YVTN_repeat-like_dom_sf"/>
</dbReference>
<dbReference type="AlphaFoldDB" id="A0AAD9R2N8"/>
<dbReference type="CDD" id="cd00200">
    <property type="entry name" value="WD40"/>
    <property type="match status" value="1"/>
</dbReference>
<dbReference type="SUPFAM" id="SSF50978">
    <property type="entry name" value="WD40 repeat-like"/>
    <property type="match status" value="1"/>
</dbReference>
<dbReference type="FunFam" id="2.130.10.10:FF:000228">
    <property type="entry name" value="COMPASS-like H3K4 histone methylase component WDR5A"/>
    <property type="match status" value="1"/>
</dbReference>
<dbReference type="PROSITE" id="PS50082">
    <property type="entry name" value="WD_REPEATS_2"/>
    <property type="match status" value="7"/>
</dbReference>
<evidence type="ECO:0000259" key="4">
    <source>
        <dbReference type="Pfam" id="PF25175"/>
    </source>
</evidence>
<protein>
    <submittedName>
        <fullName evidence="5">WD repeat-containing protein 5</fullName>
    </submittedName>
</protein>
<evidence type="ECO:0000313" key="6">
    <source>
        <dbReference type="Proteomes" id="UP001249851"/>
    </source>
</evidence>
<dbReference type="InterPro" id="IPR020472">
    <property type="entry name" value="WD40_PAC1"/>
</dbReference>
<feature type="repeat" description="WD" evidence="3">
    <location>
        <begin position="18"/>
        <end position="52"/>
    </location>
</feature>
<dbReference type="InterPro" id="IPR019775">
    <property type="entry name" value="WD40_repeat_CS"/>
</dbReference>
<evidence type="ECO:0000256" key="3">
    <source>
        <dbReference type="PROSITE-ProRule" id="PRU00221"/>
    </source>
</evidence>
<name>A0AAD9R2N8_ACRCE</name>
<reference evidence="5" key="2">
    <citation type="journal article" date="2023" name="Science">
        <title>Genomic signatures of disease resistance in endangered staghorn corals.</title>
        <authorList>
            <person name="Vollmer S.V."/>
            <person name="Selwyn J.D."/>
            <person name="Despard B.A."/>
            <person name="Roesel C.L."/>
        </authorList>
    </citation>
    <scope>NUCLEOTIDE SEQUENCE</scope>
    <source>
        <strain evidence="5">K2</strain>
    </source>
</reference>
<dbReference type="PANTHER" id="PTHR19846:SF0">
    <property type="entry name" value="PRE-MRNA PROCESSING FACTOR 4"/>
    <property type="match status" value="1"/>
</dbReference>
<dbReference type="PANTHER" id="PTHR19846">
    <property type="entry name" value="WD40 REPEAT PROTEIN"/>
    <property type="match status" value="1"/>
</dbReference>
<dbReference type="PROSITE" id="PS50294">
    <property type="entry name" value="WD_REPEATS_REGION"/>
    <property type="match status" value="5"/>
</dbReference>
<dbReference type="EMBL" id="JARQWQ010000005">
    <property type="protein sequence ID" value="KAK2571946.1"/>
    <property type="molecule type" value="Genomic_DNA"/>
</dbReference>
<reference evidence="5" key="1">
    <citation type="journal article" date="2023" name="G3 (Bethesda)">
        <title>Whole genome assembly and annotation of the endangered Caribbean coral Acropora cervicornis.</title>
        <authorList>
            <person name="Selwyn J.D."/>
            <person name="Vollmer S.V."/>
        </authorList>
    </citation>
    <scope>NUCLEOTIDE SEQUENCE</scope>
    <source>
        <strain evidence="5">K2</strain>
    </source>
</reference>
<dbReference type="GO" id="GO:0017070">
    <property type="term" value="F:U6 snRNA binding"/>
    <property type="evidence" value="ECO:0007669"/>
    <property type="project" value="TreeGrafter"/>
</dbReference>
<accession>A0AAD9R2N8</accession>
<feature type="repeat" description="WD" evidence="3">
    <location>
        <begin position="254"/>
        <end position="276"/>
    </location>
</feature>
<keyword evidence="1 3" id="KW-0853">WD repeat</keyword>
<dbReference type="InterPro" id="IPR001680">
    <property type="entry name" value="WD40_rpt"/>
</dbReference>
<dbReference type="GO" id="GO:0030621">
    <property type="term" value="F:U4 snRNA binding"/>
    <property type="evidence" value="ECO:0007669"/>
    <property type="project" value="TreeGrafter"/>
</dbReference>
<evidence type="ECO:0000313" key="5">
    <source>
        <dbReference type="EMBL" id="KAK2571946.1"/>
    </source>
</evidence>
<sequence>MQTSENNQGIKFEEPVSIAAHRKGVSCVKFSPNGQLIASSSADKQIKIWDLEGNLEATLKGHKLEVSEVCWDSESRSLVSASDDKSVRIWDCMSKTCLKILLGHENYAFCCGFNARATLVVSGSFDESIKIWNASEGTCLKTLVGHCGAVTAVQFNLDGTLVLSCSYDGKCCVWDVLSGCCLKSILSNETSLVQISHARLSPNGKYLLMSTLDSVIRLWDYKIGQGRVLKSYKGHINKDYCVMACFSTVKRKWVISGSEDGNILIWDLNTGEVLKRLVGHTRAILSCDAHPFQQIIVSGSLDKTIKIWRWS</sequence>
<dbReference type="InterPro" id="IPR059122">
    <property type="entry name" value="Beta-prop_WDR5-like"/>
</dbReference>
<organism evidence="5 6">
    <name type="scientific">Acropora cervicornis</name>
    <name type="common">Staghorn coral</name>
    <dbReference type="NCBI Taxonomy" id="6130"/>
    <lineage>
        <taxon>Eukaryota</taxon>
        <taxon>Metazoa</taxon>
        <taxon>Cnidaria</taxon>
        <taxon>Anthozoa</taxon>
        <taxon>Hexacorallia</taxon>
        <taxon>Scleractinia</taxon>
        <taxon>Astrocoeniina</taxon>
        <taxon>Acroporidae</taxon>
        <taxon>Acropora</taxon>
    </lineage>
</organism>
<evidence type="ECO:0000256" key="1">
    <source>
        <dbReference type="ARBA" id="ARBA00022574"/>
    </source>
</evidence>
<comment type="caution">
    <text evidence="5">The sequence shown here is derived from an EMBL/GenBank/DDBJ whole genome shotgun (WGS) entry which is preliminary data.</text>
</comment>
<feature type="repeat" description="WD" evidence="3">
    <location>
        <begin position="101"/>
        <end position="142"/>
    </location>
</feature>